<dbReference type="RefSeq" id="WP_406771158.1">
    <property type="nucleotide sequence ID" value="NZ_JBJHZZ010000028.1"/>
</dbReference>
<protein>
    <submittedName>
        <fullName evidence="1">Uncharacterized protein</fullName>
    </submittedName>
</protein>
<gene>
    <name evidence="1" type="ORF">ACJDUG_17460</name>
</gene>
<reference evidence="1 2" key="1">
    <citation type="submission" date="2024-11" db="EMBL/GenBank/DDBJ databases">
        <authorList>
            <person name="Heng Y.C."/>
            <person name="Lim A.C.H."/>
            <person name="Lee J.K.Y."/>
            <person name="Kittelmann S."/>
        </authorList>
    </citation>
    <scope>NUCLEOTIDE SEQUENCE [LARGE SCALE GENOMIC DNA]</scope>
    <source>
        <strain evidence="1 2">WILCCON 0185</strain>
    </source>
</reference>
<comment type="caution">
    <text evidence="1">The sequence shown here is derived from an EMBL/GenBank/DDBJ whole genome shotgun (WGS) entry which is preliminary data.</text>
</comment>
<dbReference type="Proteomes" id="UP001623591">
    <property type="component" value="Unassembled WGS sequence"/>
</dbReference>
<sequence>MGILTGSFITNTKAKKLEEHINNFEKHKQTIPEQISITQKQIDEMEAVLIEDEKLLEECAAELNA</sequence>
<organism evidence="1 2">
    <name type="scientific">Candidatus Clostridium stratigraminis</name>
    <dbReference type="NCBI Taxonomy" id="3381661"/>
    <lineage>
        <taxon>Bacteria</taxon>
        <taxon>Bacillati</taxon>
        <taxon>Bacillota</taxon>
        <taxon>Clostridia</taxon>
        <taxon>Eubacteriales</taxon>
        <taxon>Clostridiaceae</taxon>
        <taxon>Clostridium</taxon>
    </lineage>
</organism>
<evidence type="ECO:0000313" key="2">
    <source>
        <dbReference type="Proteomes" id="UP001623591"/>
    </source>
</evidence>
<keyword evidence="2" id="KW-1185">Reference proteome</keyword>
<name>A0ABW8T8Q9_9CLOT</name>
<accession>A0ABW8T8Q9</accession>
<dbReference type="EMBL" id="JBJHZZ010000028">
    <property type="protein sequence ID" value="MFL0248731.1"/>
    <property type="molecule type" value="Genomic_DNA"/>
</dbReference>
<proteinExistence type="predicted"/>
<evidence type="ECO:0000313" key="1">
    <source>
        <dbReference type="EMBL" id="MFL0248731.1"/>
    </source>
</evidence>